<keyword evidence="2" id="KW-0472">Membrane</keyword>
<evidence type="ECO:0000256" key="2">
    <source>
        <dbReference type="SAM" id="Phobius"/>
    </source>
</evidence>
<protein>
    <submittedName>
        <fullName evidence="3">Uncharacterized protein</fullName>
    </submittedName>
</protein>
<gene>
    <name evidence="3" type="ORF">OHA22_46825</name>
</gene>
<feature type="compositionally biased region" description="Basic residues" evidence="1">
    <location>
        <begin position="54"/>
        <end position="65"/>
    </location>
</feature>
<sequence>MGTSLTPEFWERFAVLLVLAVGLTCVLVAVFDGLVDRLMRRRTPRTTPHVPHPSARRNHRTSVHS</sequence>
<accession>A0AAU2AEU2</accession>
<name>A0AAU2AEU2_9ACTN</name>
<proteinExistence type="predicted"/>
<evidence type="ECO:0000313" key="3">
    <source>
        <dbReference type="EMBL" id="WTT22528.1"/>
    </source>
</evidence>
<feature type="region of interest" description="Disordered" evidence="1">
    <location>
        <begin position="42"/>
        <end position="65"/>
    </location>
</feature>
<evidence type="ECO:0000256" key="1">
    <source>
        <dbReference type="SAM" id="MobiDB-lite"/>
    </source>
</evidence>
<keyword evidence="2" id="KW-1133">Transmembrane helix</keyword>
<dbReference type="AlphaFoldDB" id="A0AAU2AEU2"/>
<organism evidence="3">
    <name type="scientific">Streptomyces sp. NBC_00093</name>
    <dbReference type="NCBI Taxonomy" id="2975649"/>
    <lineage>
        <taxon>Bacteria</taxon>
        <taxon>Bacillati</taxon>
        <taxon>Actinomycetota</taxon>
        <taxon>Actinomycetes</taxon>
        <taxon>Kitasatosporales</taxon>
        <taxon>Streptomycetaceae</taxon>
        <taxon>Streptomyces</taxon>
    </lineage>
</organism>
<dbReference type="EMBL" id="CP108222">
    <property type="protein sequence ID" value="WTT22528.1"/>
    <property type="molecule type" value="Genomic_DNA"/>
</dbReference>
<feature type="transmembrane region" description="Helical" evidence="2">
    <location>
        <begin position="12"/>
        <end position="35"/>
    </location>
</feature>
<reference evidence="3" key="1">
    <citation type="submission" date="2022-10" db="EMBL/GenBank/DDBJ databases">
        <title>The complete genomes of actinobacterial strains from the NBC collection.</title>
        <authorList>
            <person name="Joergensen T.S."/>
            <person name="Alvarez Arevalo M."/>
            <person name="Sterndorff E.B."/>
            <person name="Faurdal D."/>
            <person name="Vuksanovic O."/>
            <person name="Mourched A.-S."/>
            <person name="Charusanti P."/>
            <person name="Shaw S."/>
            <person name="Blin K."/>
            <person name="Weber T."/>
        </authorList>
    </citation>
    <scope>NUCLEOTIDE SEQUENCE</scope>
    <source>
        <strain evidence="3">NBC_00093</strain>
    </source>
</reference>
<keyword evidence="2" id="KW-0812">Transmembrane</keyword>